<name>A0A3N0CQH1_9ACTN</name>
<evidence type="ECO:0008006" key="3">
    <source>
        <dbReference type="Google" id="ProtNLM"/>
    </source>
</evidence>
<comment type="caution">
    <text evidence="1">The sequence shown here is derived from an EMBL/GenBank/DDBJ whole genome shotgun (WGS) entry which is preliminary data.</text>
</comment>
<accession>A0A3N0CQH1</accession>
<dbReference type="EMBL" id="RJSE01000003">
    <property type="protein sequence ID" value="RNL65153.1"/>
    <property type="molecule type" value="Genomic_DNA"/>
</dbReference>
<dbReference type="AlphaFoldDB" id="A0A3N0CQH1"/>
<protein>
    <recommendedName>
        <fullName evidence="3">Cell division initiation protein</fullName>
    </recommendedName>
</protein>
<reference evidence="1 2" key="1">
    <citation type="submission" date="2018-11" db="EMBL/GenBank/DDBJ databases">
        <authorList>
            <person name="Li F."/>
        </authorList>
    </citation>
    <scope>NUCLEOTIDE SEQUENCE [LARGE SCALE GENOMIC DNA]</scope>
    <source>
        <strain evidence="1 2">Gsoil 097</strain>
    </source>
</reference>
<organism evidence="1 2">
    <name type="scientific">Nocardioides marmoriginsengisoli</name>
    <dbReference type="NCBI Taxonomy" id="661483"/>
    <lineage>
        <taxon>Bacteria</taxon>
        <taxon>Bacillati</taxon>
        <taxon>Actinomycetota</taxon>
        <taxon>Actinomycetes</taxon>
        <taxon>Propionibacteriales</taxon>
        <taxon>Nocardioidaceae</taxon>
        <taxon>Nocardioides</taxon>
    </lineage>
</organism>
<proteinExistence type="predicted"/>
<dbReference type="OrthoDB" id="3291843at2"/>
<gene>
    <name evidence="1" type="ORF">EFK50_04060</name>
</gene>
<keyword evidence="2" id="KW-1185">Reference proteome</keyword>
<dbReference type="Proteomes" id="UP000267128">
    <property type="component" value="Unassembled WGS sequence"/>
</dbReference>
<sequence length="216" mass="24044">MKDDIIRRLDSLRNAVDSARSVPMSASVMINRSEFLALLSELESTIDSTLSHATEVVGERDAFVDTGRIEAIELLREAERRSEDLVSDTDVYRLAQLRAEEITTAATEGAARLRAETEEYVEAKLANFEDTVERTVAAVRSGRAQLKGPDAPELDEEMRQETDEYVDEKLASFEEILVSTAELVRRGRAQLTGGHAHLLADDTDVGEMVLPDHLER</sequence>
<dbReference type="RefSeq" id="WP_123226257.1">
    <property type="nucleotide sequence ID" value="NZ_RJSE01000003.1"/>
</dbReference>
<evidence type="ECO:0000313" key="1">
    <source>
        <dbReference type="EMBL" id="RNL65153.1"/>
    </source>
</evidence>
<evidence type="ECO:0000313" key="2">
    <source>
        <dbReference type="Proteomes" id="UP000267128"/>
    </source>
</evidence>